<evidence type="ECO:0000313" key="7">
    <source>
        <dbReference type="Proteomes" id="UP000030854"/>
    </source>
</evidence>
<evidence type="ECO:0000256" key="1">
    <source>
        <dbReference type="ARBA" id="ARBA00022723"/>
    </source>
</evidence>
<dbReference type="Pfam" id="PF01753">
    <property type="entry name" value="zf-MYND"/>
    <property type="match status" value="1"/>
</dbReference>
<proteinExistence type="predicted"/>
<evidence type="ECO:0000256" key="3">
    <source>
        <dbReference type="ARBA" id="ARBA00022833"/>
    </source>
</evidence>
<reference evidence="6 7" key="1">
    <citation type="journal article" date="2014" name="BMC Genomics">
        <title>Adaptive genomic structural variation in the grape powdery mildew pathogen, Erysiphe necator.</title>
        <authorList>
            <person name="Jones L."/>
            <person name="Riaz S."/>
            <person name="Morales-Cruz A."/>
            <person name="Amrine K.C."/>
            <person name="McGuire B."/>
            <person name="Gubler W.D."/>
            <person name="Walker M.A."/>
            <person name="Cantu D."/>
        </authorList>
    </citation>
    <scope>NUCLEOTIDE SEQUENCE [LARGE SCALE GENOMIC DNA]</scope>
    <source>
        <strain evidence="7">c</strain>
    </source>
</reference>
<protein>
    <submittedName>
        <fullName evidence="6">Putative zinc mynd-type domain containing protein</fullName>
    </submittedName>
</protein>
<keyword evidence="2 4" id="KW-0863">Zinc-finger</keyword>
<dbReference type="InterPro" id="IPR002893">
    <property type="entry name" value="Znf_MYND"/>
</dbReference>
<dbReference type="EMBL" id="JNVN01001696">
    <property type="protein sequence ID" value="KHJ32972.1"/>
    <property type="molecule type" value="Genomic_DNA"/>
</dbReference>
<keyword evidence="7" id="KW-1185">Reference proteome</keyword>
<dbReference type="AlphaFoldDB" id="A0A0B1P2R1"/>
<dbReference type="OMA" id="HRTCRAC"/>
<keyword evidence="3" id="KW-0862">Zinc</keyword>
<name>A0A0B1P2R1_UNCNE</name>
<evidence type="ECO:0000313" key="6">
    <source>
        <dbReference type="EMBL" id="KHJ32972.1"/>
    </source>
</evidence>
<sequence>MYPLYPDLESSLFYQSFDDCPLADEKLVPNIINLSSPTSTKYLLGTIQLEATLSTSPTYICKDSKGKLFAVTVKIPANEIKENVRGGGFDVTAWKRGWCLVIPEPKRSGVENGKQGFIALHKADVMVFPTSLERLIKISKTLHNQAMLQPEHRTCRACAAQAKPDKLKACSGCDAAWYCQKDCQIKDWNEKGHKKECKIYKSLKRLSATPYPNPT</sequence>
<comment type="caution">
    <text evidence="6">The sequence shown here is derived from an EMBL/GenBank/DDBJ whole genome shotgun (WGS) entry which is preliminary data.</text>
</comment>
<evidence type="ECO:0000259" key="5">
    <source>
        <dbReference type="PROSITE" id="PS50865"/>
    </source>
</evidence>
<dbReference type="HOGENOM" id="CLU_076139_0_0_1"/>
<accession>A0A0B1P2R1</accession>
<organism evidence="6 7">
    <name type="scientific">Uncinula necator</name>
    <name type="common">Grape powdery mildew</name>
    <dbReference type="NCBI Taxonomy" id="52586"/>
    <lineage>
        <taxon>Eukaryota</taxon>
        <taxon>Fungi</taxon>
        <taxon>Dikarya</taxon>
        <taxon>Ascomycota</taxon>
        <taxon>Pezizomycotina</taxon>
        <taxon>Leotiomycetes</taxon>
        <taxon>Erysiphales</taxon>
        <taxon>Erysiphaceae</taxon>
        <taxon>Erysiphe</taxon>
    </lineage>
</organism>
<dbReference type="Proteomes" id="UP000030854">
    <property type="component" value="Unassembled WGS sequence"/>
</dbReference>
<feature type="domain" description="MYND-type" evidence="5">
    <location>
        <begin position="155"/>
        <end position="197"/>
    </location>
</feature>
<dbReference type="SUPFAM" id="SSF144232">
    <property type="entry name" value="HIT/MYND zinc finger-like"/>
    <property type="match status" value="1"/>
</dbReference>
<evidence type="ECO:0000256" key="4">
    <source>
        <dbReference type="PROSITE-ProRule" id="PRU00134"/>
    </source>
</evidence>
<evidence type="ECO:0000256" key="2">
    <source>
        <dbReference type="ARBA" id="ARBA00022771"/>
    </source>
</evidence>
<gene>
    <name evidence="6" type="ORF">EV44_g5848</name>
</gene>
<dbReference type="STRING" id="52586.A0A0B1P2R1"/>
<dbReference type="PROSITE" id="PS50865">
    <property type="entry name" value="ZF_MYND_2"/>
    <property type="match status" value="1"/>
</dbReference>
<keyword evidence="1" id="KW-0479">Metal-binding</keyword>
<dbReference type="GO" id="GO:0008270">
    <property type="term" value="F:zinc ion binding"/>
    <property type="evidence" value="ECO:0007669"/>
    <property type="project" value="UniProtKB-KW"/>
</dbReference>
<dbReference type="Gene3D" id="6.10.140.2220">
    <property type="match status" value="1"/>
</dbReference>